<dbReference type="RefSeq" id="WP_036712016.1">
    <property type="nucleotide sequence ID" value="NZ_JRKQ01000122.1"/>
</dbReference>
<sequence>MGAVLQLERFDVAPASAAPELYGPAELAAAYARGRADGEAATRTAESAALRAALSDSVAAMAAGDARRREEGRAAGAALAPLVRALVDGVLPALARARLEAALLDELLRLAETVTPLDLRLCCGADLEPFVTASLTAAGIAAVEIDTTGPAGTVTAEVLGGVIAWDEAAVAAQLRGIVQDIMEAN</sequence>
<protein>
    <submittedName>
        <fullName evidence="1">Uncharacterized protein</fullName>
    </submittedName>
</protein>
<reference evidence="1 2" key="2">
    <citation type="submission" date="2014-10" db="EMBL/GenBank/DDBJ databases">
        <title>Paracoccus sanguinis sp. nov., isolated from clinical specimens of New York State patients.</title>
        <authorList>
            <person name="Mingle L.A."/>
            <person name="Cole J.A."/>
            <person name="Lapierre P."/>
            <person name="Musser K.A."/>
        </authorList>
    </citation>
    <scope>NUCLEOTIDE SEQUENCE [LARGE SCALE GENOMIC DNA]</scope>
    <source>
        <strain evidence="1 2">5503</strain>
    </source>
</reference>
<comment type="caution">
    <text evidence="1">The sequence shown here is derived from an EMBL/GenBank/DDBJ whole genome shotgun (WGS) entry which is preliminary data.</text>
</comment>
<accession>A0A099GBX5</accession>
<gene>
    <name evidence="1" type="ORF">IX56_15670</name>
</gene>
<proteinExistence type="predicted"/>
<dbReference type="Proteomes" id="UP000029858">
    <property type="component" value="Unassembled WGS sequence"/>
</dbReference>
<name>A0A099GBX5_9RHOB</name>
<organism evidence="1 2">
    <name type="scientific">Paracoccus sanguinis</name>
    <dbReference type="NCBI Taxonomy" id="1545044"/>
    <lineage>
        <taxon>Bacteria</taxon>
        <taxon>Pseudomonadati</taxon>
        <taxon>Pseudomonadota</taxon>
        <taxon>Alphaproteobacteria</taxon>
        <taxon>Rhodobacterales</taxon>
        <taxon>Paracoccaceae</taxon>
        <taxon>Paracoccus</taxon>
    </lineage>
</organism>
<dbReference type="AlphaFoldDB" id="A0A099GBX5"/>
<evidence type="ECO:0000313" key="2">
    <source>
        <dbReference type="Proteomes" id="UP000029858"/>
    </source>
</evidence>
<reference evidence="1 2" key="1">
    <citation type="submission" date="2014-09" db="EMBL/GenBank/DDBJ databases">
        <authorList>
            <person name="McGinnis J.M."/>
            <person name="Wolfgang W.J."/>
        </authorList>
    </citation>
    <scope>NUCLEOTIDE SEQUENCE [LARGE SCALE GENOMIC DNA]</scope>
    <source>
        <strain evidence="1 2">5503</strain>
    </source>
</reference>
<evidence type="ECO:0000313" key="1">
    <source>
        <dbReference type="EMBL" id="KGJ19678.1"/>
    </source>
</evidence>
<dbReference type="EMBL" id="JRKQ01000122">
    <property type="protein sequence ID" value="KGJ19678.1"/>
    <property type="molecule type" value="Genomic_DNA"/>
</dbReference>